<feature type="transmembrane region" description="Helical" evidence="1">
    <location>
        <begin position="123"/>
        <end position="140"/>
    </location>
</feature>
<evidence type="ECO:0000313" key="3">
    <source>
        <dbReference type="Proteomes" id="UP000033052"/>
    </source>
</evidence>
<keyword evidence="1" id="KW-0812">Transmembrane</keyword>
<protein>
    <recommendedName>
        <fullName evidence="4">ESAT-6 secretion machinery protein EssA</fullName>
    </recommendedName>
</protein>
<evidence type="ECO:0000313" key="2">
    <source>
        <dbReference type="EMBL" id="AKC64203.1"/>
    </source>
</evidence>
<keyword evidence="1" id="KW-1133">Transmembrane helix</keyword>
<proteinExistence type="predicted"/>
<name>A0A7U4JRZ9_CLOSG</name>
<dbReference type="AlphaFoldDB" id="A0A7U4JRZ9"/>
<accession>A0A7U4JRZ9</accession>
<dbReference type="Proteomes" id="UP000033052">
    <property type="component" value="Chromosome"/>
</dbReference>
<reference evidence="2 3" key="1">
    <citation type="journal article" date="2015" name="PLoS ONE">
        <title>A universal mariner transposon system for forward genetic studies in the genus clostridium.</title>
        <authorList>
            <person name="Zhang Y."/>
            <person name="Grosse-Honebrink A."/>
            <person name="Minton N.P."/>
        </authorList>
    </citation>
    <scope>NUCLEOTIDE SEQUENCE [LARGE SCALE GENOMIC DNA]</scope>
    <source>
        <strain evidence="2 3">NCIMB 10696</strain>
    </source>
</reference>
<dbReference type="RefSeq" id="WP_033061440.1">
    <property type="nucleotide sequence ID" value="NZ_CP009225.1"/>
</dbReference>
<gene>
    <name evidence="2" type="ORF">CLSPO_c35130</name>
</gene>
<dbReference type="EMBL" id="CP009225">
    <property type="protein sequence ID" value="AKC64203.1"/>
    <property type="molecule type" value="Genomic_DNA"/>
</dbReference>
<organism evidence="2 3">
    <name type="scientific">Clostridium sporogenes</name>
    <dbReference type="NCBI Taxonomy" id="1509"/>
    <lineage>
        <taxon>Bacteria</taxon>
        <taxon>Bacillati</taxon>
        <taxon>Bacillota</taxon>
        <taxon>Clostridia</taxon>
        <taxon>Eubacteriales</taxon>
        <taxon>Clostridiaceae</taxon>
        <taxon>Clostridium</taxon>
    </lineage>
</organism>
<sequence length="162" mass="18829">MYKRGFFISAIILINIILNVHSVYASKGQNNLNLDTEILNNKKEDYNSTAFVNGVELFSIDYEEQLRKEQKSSNLYWNKIFKNAFTGKIEKARNEENTSDLFNNEVSFDKIPLLKEKSVEHKPIIIASALILMFLTYILTKRKYKTKSGKDDNSAYSLNFHE</sequence>
<dbReference type="KEGG" id="cld:CLSPO_c35130"/>
<keyword evidence="1" id="KW-0472">Membrane</keyword>
<dbReference type="GeneID" id="92940126"/>
<evidence type="ECO:0000256" key="1">
    <source>
        <dbReference type="SAM" id="Phobius"/>
    </source>
</evidence>
<evidence type="ECO:0008006" key="4">
    <source>
        <dbReference type="Google" id="ProtNLM"/>
    </source>
</evidence>